<dbReference type="Pfam" id="PF03412">
    <property type="entry name" value="Peptidase_C39"/>
    <property type="match status" value="1"/>
</dbReference>
<dbReference type="InterPro" id="IPR005074">
    <property type="entry name" value="Peptidase_C39"/>
</dbReference>
<feature type="domain" description="Peptidase C39" evidence="2">
    <location>
        <begin position="55"/>
        <end position="185"/>
    </location>
</feature>
<feature type="chain" id="PRO_5044379205" evidence="1">
    <location>
        <begin position="25"/>
        <end position="232"/>
    </location>
</feature>
<name>A0A248LM17_9NEIS</name>
<dbReference type="RefSeq" id="WP_088861998.1">
    <property type="nucleotide sequence ID" value="NZ_JAJAWM010000040.1"/>
</dbReference>
<dbReference type="GO" id="GO:0005524">
    <property type="term" value="F:ATP binding"/>
    <property type="evidence" value="ECO:0007669"/>
    <property type="project" value="InterPro"/>
</dbReference>
<evidence type="ECO:0000259" key="2">
    <source>
        <dbReference type="PROSITE" id="PS50990"/>
    </source>
</evidence>
<dbReference type="GO" id="GO:0016020">
    <property type="term" value="C:membrane"/>
    <property type="evidence" value="ECO:0007669"/>
    <property type="project" value="InterPro"/>
</dbReference>
<accession>A0A248LM17</accession>
<dbReference type="GO" id="GO:0008233">
    <property type="term" value="F:peptidase activity"/>
    <property type="evidence" value="ECO:0007669"/>
    <property type="project" value="InterPro"/>
</dbReference>
<dbReference type="Proteomes" id="UP000197424">
    <property type="component" value="Chromosome"/>
</dbReference>
<sequence length="232" mass="25351">MATLGHLVCAALAAPFFLAGLAQADTLGAPLGSLGATQVRVESLKERAFRYTVRQQYDFSCGSAALATLLTYHYATPTGEEDTFKAMFDAGDQERIRQVGFSMADMKRYLASHGFDANGFEVSLDTFASAGIPAIVLIDNGGYRHFVVLKGMVGNKVLLGDPALGLRIMPRDEFEQTWGKVVFIITNRKSLGQQHFNQTGEWQVRQSAPLALSRFDPSFANTSVLMRGPNDF</sequence>
<dbReference type="OrthoDB" id="13401at2"/>
<evidence type="ECO:0000256" key="1">
    <source>
        <dbReference type="SAM" id="SignalP"/>
    </source>
</evidence>
<proteinExistence type="predicted"/>
<organism evidence="3 4">
    <name type="scientific">Laribacter hongkongensis</name>
    <dbReference type="NCBI Taxonomy" id="168471"/>
    <lineage>
        <taxon>Bacteria</taxon>
        <taxon>Pseudomonadati</taxon>
        <taxon>Pseudomonadota</taxon>
        <taxon>Betaproteobacteria</taxon>
        <taxon>Neisseriales</taxon>
        <taxon>Aquaspirillaceae</taxon>
        <taxon>Laribacter</taxon>
    </lineage>
</organism>
<keyword evidence="1" id="KW-0732">Signal</keyword>
<reference evidence="4" key="1">
    <citation type="submission" date="2017-06" db="EMBL/GenBank/DDBJ databases">
        <title>Whole genome sequence of Laribacter hongkongensis LHGZ1.</title>
        <authorList>
            <person name="Chen D."/>
            <person name="Wu H."/>
            <person name="Chen J."/>
        </authorList>
    </citation>
    <scope>NUCLEOTIDE SEQUENCE [LARGE SCALE GENOMIC DNA]</scope>
    <source>
        <strain evidence="4">LHGZ1</strain>
    </source>
</reference>
<dbReference type="EMBL" id="CP022115">
    <property type="protein sequence ID" value="ASJ25504.1"/>
    <property type="molecule type" value="Genomic_DNA"/>
</dbReference>
<dbReference type="AlphaFoldDB" id="A0A248LM17"/>
<feature type="signal peptide" evidence="1">
    <location>
        <begin position="1"/>
        <end position="24"/>
    </location>
</feature>
<dbReference type="Gene3D" id="3.90.70.10">
    <property type="entry name" value="Cysteine proteinases"/>
    <property type="match status" value="1"/>
</dbReference>
<gene>
    <name evidence="3" type="ORF">LHGZ1_2673</name>
</gene>
<dbReference type="GO" id="GO:0006508">
    <property type="term" value="P:proteolysis"/>
    <property type="evidence" value="ECO:0007669"/>
    <property type="project" value="InterPro"/>
</dbReference>
<evidence type="ECO:0000313" key="3">
    <source>
        <dbReference type="EMBL" id="ASJ25504.1"/>
    </source>
</evidence>
<evidence type="ECO:0000313" key="4">
    <source>
        <dbReference type="Proteomes" id="UP000197424"/>
    </source>
</evidence>
<dbReference type="CDD" id="cd02423">
    <property type="entry name" value="Peptidase_C39G"/>
    <property type="match status" value="1"/>
</dbReference>
<protein>
    <submittedName>
        <fullName evidence="3">Peptidase C39</fullName>
    </submittedName>
</protein>
<dbReference type="PROSITE" id="PS50990">
    <property type="entry name" value="PEPTIDASE_C39"/>
    <property type="match status" value="1"/>
</dbReference>